<dbReference type="CDD" id="cd00267">
    <property type="entry name" value="ABC_ATPase"/>
    <property type="match status" value="1"/>
</dbReference>
<keyword evidence="2" id="KW-0547">Nucleotide-binding</keyword>
<proteinExistence type="predicted"/>
<dbReference type="Pfam" id="PF00005">
    <property type="entry name" value="ABC_tran"/>
    <property type="match status" value="1"/>
</dbReference>
<evidence type="ECO:0000259" key="4">
    <source>
        <dbReference type="PROSITE" id="PS50893"/>
    </source>
</evidence>
<evidence type="ECO:0000313" key="6">
    <source>
        <dbReference type="Proteomes" id="UP001234495"/>
    </source>
</evidence>
<accession>A0ABT9ZH91</accession>
<keyword evidence="6" id="KW-1185">Reference proteome</keyword>
<sequence>MYSFNHVTFKYTDYILKDFSMNIDSKKIGIIGENGIGKTTMLKLMSGQLVPQSGQIALSGDTYFVHFDLFKYKKFTLRDMLDLCMHLESFNCTDYMDYVKALHITSYMDVPIGKLSKGTIKKVALLFGFLSVHPILLIDEPFESLDKASNKNIIRLFNEEERGLVIVSHDLDMLQQSVDKIYHLNNKGLTISENDVLL</sequence>
<dbReference type="Gene3D" id="3.40.50.300">
    <property type="entry name" value="P-loop containing nucleotide triphosphate hydrolases"/>
    <property type="match status" value="1"/>
</dbReference>
<keyword evidence="1" id="KW-0813">Transport</keyword>
<dbReference type="PROSITE" id="PS50893">
    <property type="entry name" value="ABC_TRANSPORTER_2"/>
    <property type="match status" value="1"/>
</dbReference>
<name>A0ABT9ZH91_9BACI</name>
<feature type="domain" description="ABC transporter" evidence="4">
    <location>
        <begin position="1"/>
        <end position="198"/>
    </location>
</feature>
<dbReference type="InterPro" id="IPR051782">
    <property type="entry name" value="ABC_Transporter_VariousFunc"/>
</dbReference>
<evidence type="ECO:0000256" key="1">
    <source>
        <dbReference type="ARBA" id="ARBA00022448"/>
    </source>
</evidence>
<evidence type="ECO:0000256" key="2">
    <source>
        <dbReference type="ARBA" id="ARBA00022741"/>
    </source>
</evidence>
<comment type="caution">
    <text evidence="5">The sequence shown here is derived from an EMBL/GenBank/DDBJ whole genome shotgun (WGS) entry which is preliminary data.</text>
</comment>
<dbReference type="Proteomes" id="UP001234495">
    <property type="component" value="Unassembled WGS sequence"/>
</dbReference>
<dbReference type="EMBL" id="JAUSUD010000014">
    <property type="protein sequence ID" value="MDQ0231656.1"/>
    <property type="molecule type" value="Genomic_DNA"/>
</dbReference>
<evidence type="ECO:0000256" key="3">
    <source>
        <dbReference type="ARBA" id="ARBA00022840"/>
    </source>
</evidence>
<dbReference type="InterPro" id="IPR027417">
    <property type="entry name" value="P-loop_NTPase"/>
</dbReference>
<evidence type="ECO:0000313" key="5">
    <source>
        <dbReference type="EMBL" id="MDQ0231656.1"/>
    </source>
</evidence>
<dbReference type="InterPro" id="IPR003593">
    <property type="entry name" value="AAA+_ATPase"/>
</dbReference>
<keyword evidence="3" id="KW-0067">ATP-binding</keyword>
<dbReference type="SUPFAM" id="SSF52540">
    <property type="entry name" value="P-loop containing nucleoside triphosphate hydrolases"/>
    <property type="match status" value="1"/>
</dbReference>
<gene>
    <name evidence="5" type="ORF">J2S19_002940</name>
</gene>
<organism evidence="5 6">
    <name type="scientific">Metabacillus malikii</name>
    <dbReference type="NCBI Taxonomy" id="1504265"/>
    <lineage>
        <taxon>Bacteria</taxon>
        <taxon>Bacillati</taxon>
        <taxon>Bacillota</taxon>
        <taxon>Bacilli</taxon>
        <taxon>Bacillales</taxon>
        <taxon>Bacillaceae</taxon>
        <taxon>Metabacillus</taxon>
    </lineage>
</organism>
<dbReference type="PANTHER" id="PTHR42939">
    <property type="entry name" value="ABC TRANSPORTER ATP-BINDING PROTEIN ALBC-RELATED"/>
    <property type="match status" value="1"/>
</dbReference>
<dbReference type="PANTHER" id="PTHR42939:SF1">
    <property type="entry name" value="ABC TRANSPORTER ATP-BINDING PROTEIN ALBC-RELATED"/>
    <property type="match status" value="1"/>
</dbReference>
<reference evidence="5 6" key="1">
    <citation type="submission" date="2023-07" db="EMBL/GenBank/DDBJ databases">
        <title>Genomic Encyclopedia of Type Strains, Phase IV (KMG-IV): sequencing the most valuable type-strain genomes for metagenomic binning, comparative biology and taxonomic classification.</title>
        <authorList>
            <person name="Goeker M."/>
        </authorList>
    </citation>
    <scope>NUCLEOTIDE SEQUENCE [LARGE SCALE GENOMIC DNA]</scope>
    <source>
        <strain evidence="5 6">DSM 29005</strain>
    </source>
</reference>
<protein>
    <submittedName>
        <fullName evidence="5">ABC-type Mn2+/Zn2+ transport system ATPase subunit</fullName>
    </submittedName>
</protein>
<dbReference type="SMART" id="SM00382">
    <property type="entry name" value="AAA"/>
    <property type="match status" value="1"/>
</dbReference>
<dbReference type="InterPro" id="IPR003439">
    <property type="entry name" value="ABC_transporter-like_ATP-bd"/>
</dbReference>